<reference evidence="2 4" key="1">
    <citation type="submission" date="2020-04" db="EMBL/GenBank/DDBJ databases">
        <title>Genome Assembly and Annotation of Botryosphaeria dothidea sdau 11-99, a Latent Pathogen of Apple Fruit Ring Rot in China.</title>
        <authorList>
            <person name="Yu C."/>
            <person name="Diao Y."/>
            <person name="Lu Q."/>
            <person name="Zhao J."/>
            <person name="Cui S."/>
            <person name="Peng C."/>
            <person name="He B."/>
            <person name="Liu H."/>
        </authorList>
    </citation>
    <scope>NUCLEOTIDE SEQUENCE [LARGE SCALE GENOMIC DNA]</scope>
    <source>
        <strain evidence="2">Sdau11-99</strain>
        <strain evidence="4">sdau11-99</strain>
    </source>
</reference>
<comment type="caution">
    <text evidence="2">The sequence shown here is derived from an EMBL/GenBank/DDBJ whole genome shotgun (WGS) entry which is preliminary data.</text>
</comment>
<sequence>MAPPKKVVEGIDRLLSLLSAGKPPAIVRLVSGSVNSTYRRFALQATKQAECHFLRGLAEGKGSHETVSWADIAYADDDINPDAALASLRHQLVNTYEHERGPLPGQPEPEPEPEPETKGDKEEPDSQIMWCRLAC</sequence>
<organism evidence="2 4">
    <name type="scientific">Botryosphaeria dothidea</name>
    <dbReference type="NCBI Taxonomy" id="55169"/>
    <lineage>
        <taxon>Eukaryota</taxon>
        <taxon>Fungi</taxon>
        <taxon>Dikarya</taxon>
        <taxon>Ascomycota</taxon>
        <taxon>Pezizomycotina</taxon>
        <taxon>Dothideomycetes</taxon>
        <taxon>Dothideomycetes incertae sedis</taxon>
        <taxon>Botryosphaeriales</taxon>
        <taxon>Botryosphaeriaceae</taxon>
        <taxon>Botryosphaeria</taxon>
    </lineage>
</organism>
<evidence type="ECO:0000313" key="2">
    <source>
        <dbReference type="EMBL" id="KAF4300705.1"/>
    </source>
</evidence>
<dbReference type="AlphaFoldDB" id="A0A8H4IGU0"/>
<gene>
    <name evidence="3" type="ORF">GTA08_BOTSDO07321</name>
    <name evidence="2" type="ORF">GTA08_BOTSDO11514</name>
</gene>
<feature type="region of interest" description="Disordered" evidence="1">
    <location>
        <begin position="95"/>
        <end position="127"/>
    </location>
</feature>
<keyword evidence="4" id="KW-1185">Reference proteome</keyword>
<dbReference type="EMBL" id="WWBZ02000082">
    <property type="protein sequence ID" value="KAF4300705.1"/>
    <property type="molecule type" value="Genomic_DNA"/>
</dbReference>
<accession>A0A8H4IGU0</accession>
<evidence type="ECO:0000313" key="3">
    <source>
        <dbReference type="EMBL" id="KAF4305685.1"/>
    </source>
</evidence>
<evidence type="ECO:0000313" key="4">
    <source>
        <dbReference type="Proteomes" id="UP000572817"/>
    </source>
</evidence>
<name>A0A8H4IGU0_9PEZI</name>
<protein>
    <submittedName>
        <fullName evidence="2">Uncharacterized protein</fullName>
    </submittedName>
</protein>
<dbReference type="Proteomes" id="UP000572817">
    <property type="component" value="Unassembled WGS sequence"/>
</dbReference>
<dbReference type="EMBL" id="WWBZ02000040">
    <property type="protein sequence ID" value="KAF4305685.1"/>
    <property type="molecule type" value="Genomic_DNA"/>
</dbReference>
<evidence type="ECO:0000256" key="1">
    <source>
        <dbReference type="SAM" id="MobiDB-lite"/>
    </source>
</evidence>
<proteinExistence type="predicted"/>